<organism evidence="1 2">
    <name type="scientific">Pomacea canaliculata</name>
    <name type="common">Golden apple snail</name>
    <dbReference type="NCBI Taxonomy" id="400727"/>
    <lineage>
        <taxon>Eukaryota</taxon>
        <taxon>Metazoa</taxon>
        <taxon>Spiralia</taxon>
        <taxon>Lophotrochozoa</taxon>
        <taxon>Mollusca</taxon>
        <taxon>Gastropoda</taxon>
        <taxon>Caenogastropoda</taxon>
        <taxon>Architaenioglossa</taxon>
        <taxon>Ampullarioidea</taxon>
        <taxon>Ampullariidae</taxon>
        <taxon>Pomacea</taxon>
    </lineage>
</organism>
<dbReference type="Proteomes" id="UP000245119">
    <property type="component" value="Linkage Group LG8"/>
</dbReference>
<evidence type="ECO:0000313" key="2">
    <source>
        <dbReference type="Proteomes" id="UP000245119"/>
    </source>
</evidence>
<proteinExistence type="predicted"/>
<protein>
    <submittedName>
        <fullName evidence="1">Uncharacterized protein</fullName>
    </submittedName>
</protein>
<dbReference type="EMBL" id="PZQS01000008">
    <property type="protein sequence ID" value="PVD25699.1"/>
    <property type="molecule type" value="Genomic_DNA"/>
</dbReference>
<gene>
    <name evidence="1" type="ORF">C0Q70_13359</name>
</gene>
<dbReference type="AlphaFoldDB" id="A0A2T7NX08"/>
<reference evidence="1 2" key="1">
    <citation type="submission" date="2018-04" db="EMBL/GenBank/DDBJ databases">
        <title>The genome of golden apple snail Pomacea canaliculata provides insight into stress tolerance and invasive adaptation.</title>
        <authorList>
            <person name="Liu C."/>
            <person name="Liu B."/>
            <person name="Ren Y."/>
            <person name="Zhang Y."/>
            <person name="Wang H."/>
            <person name="Li S."/>
            <person name="Jiang F."/>
            <person name="Yin L."/>
            <person name="Zhang G."/>
            <person name="Qian W."/>
            <person name="Fan W."/>
        </authorList>
    </citation>
    <scope>NUCLEOTIDE SEQUENCE [LARGE SCALE GENOMIC DNA]</scope>
    <source>
        <strain evidence="1">SZHN2017</strain>
        <tissue evidence="1">Muscle</tissue>
    </source>
</reference>
<sequence>MRNQLAVVHPGDAQNLLGAEGEQIDLDTDGLAPPTLSSPTHSSFTHPLFLHPPFLVSFPCLSRWRPETSFLSSDQSLNRFHQHPSRHRLQARQYEGMSRCPVANSVRHTVARVHGLDFEGWLRVSWD</sequence>
<evidence type="ECO:0000313" key="1">
    <source>
        <dbReference type="EMBL" id="PVD25699.1"/>
    </source>
</evidence>
<accession>A0A2T7NX08</accession>
<keyword evidence="2" id="KW-1185">Reference proteome</keyword>
<name>A0A2T7NX08_POMCA</name>
<comment type="caution">
    <text evidence="1">The sequence shown here is derived from an EMBL/GenBank/DDBJ whole genome shotgun (WGS) entry which is preliminary data.</text>
</comment>